<reference evidence="2 3" key="1">
    <citation type="submission" date="2019-05" db="EMBL/GenBank/DDBJ databases">
        <authorList>
            <person name="Qu J.-H."/>
        </authorList>
    </citation>
    <scope>NUCLEOTIDE SEQUENCE [LARGE SCALE GENOMIC DNA]</scope>
    <source>
        <strain evidence="2 3">T17</strain>
    </source>
</reference>
<keyword evidence="1" id="KW-0732">Signal</keyword>
<dbReference type="EMBL" id="VCEJ01000005">
    <property type="protein sequence ID" value="TLU99303.1"/>
    <property type="molecule type" value="Genomic_DNA"/>
</dbReference>
<feature type="signal peptide" evidence="1">
    <location>
        <begin position="1"/>
        <end position="25"/>
    </location>
</feature>
<protein>
    <submittedName>
        <fullName evidence="2">Uncharacterized protein</fullName>
    </submittedName>
</protein>
<evidence type="ECO:0000256" key="1">
    <source>
        <dbReference type="SAM" id="SignalP"/>
    </source>
</evidence>
<dbReference type="Proteomes" id="UP000306402">
    <property type="component" value="Unassembled WGS sequence"/>
</dbReference>
<sequence>MMKNIKTLFPMACLLLAVTLGITSCKEEDPFLDRDVAPVLVDIVGAPFGAPIASEPTVAYSATAAKLTLSARLLELDKTNILDHTKGIDSIPVPNVAIKITLRAGGTLGEVTSDAKGLVTIDKTWAELGIAAPKAGSITKISWTGSYKGIAFTRFSQVQAN</sequence>
<keyword evidence="3" id="KW-1185">Reference proteome</keyword>
<evidence type="ECO:0000313" key="3">
    <source>
        <dbReference type="Proteomes" id="UP000306402"/>
    </source>
</evidence>
<organism evidence="2 3">
    <name type="scientific">Dyadobacter luticola</name>
    <dbReference type="NCBI Taxonomy" id="1979387"/>
    <lineage>
        <taxon>Bacteria</taxon>
        <taxon>Pseudomonadati</taxon>
        <taxon>Bacteroidota</taxon>
        <taxon>Cytophagia</taxon>
        <taxon>Cytophagales</taxon>
        <taxon>Spirosomataceae</taxon>
        <taxon>Dyadobacter</taxon>
    </lineage>
</organism>
<gene>
    <name evidence="2" type="ORF">FEN17_22315</name>
</gene>
<dbReference type="PROSITE" id="PS51257">
    <property type="entry name" value="PROKAR_LIPOPROTEIN"/>
    <property type="match status" value="1"/>
</dbReference>
<dbReference type="RefSeq" id="WP_138367593.1">
    <property type="nucleotide sequence ID" value="NZ_VCEJ01000005.1"/>
</dbReference>
<name>A0A5R9KSW4_9BACT</name>
<dbReference type="OrthoDB" id="1493417at2"/>
<comment type="caution">
    <text evidence="2">The sequence shown here is derived from an EMBL/GenBank/DDBJ whole genome shotgun (WGS) entry which is preliminary data.</text>
</comment>
<proteinExistence type="predicted"/>
<feature type="chain" id="PRO_5024310405" evidence="1">
    <location>
        <begin position="26"/>
        <end position="161"/>
    </location>
</feature>
<accession>A0A5R9KSW4</accession>
<evidence type="ECO:0000313" key="2">
    <source>
        <dbReference type="EMBL" id="TLU99303.1"/>
    </source>
</evidence>
<dbReference type="AlphaFoldDB" id="A0A5R9KSW4"/>